<feature type="transmembrane region" description="Helical" evidence="5">
    <location>
        <begin position="185"/>
        <end position="205"/>
    </location>
</feature>
<dbReference type="Proteomes" id="UP001589758">
    <property type="component" value="Unassembled WGS sequence"/>
</dbReference>
<name>A0ABV6C9J1_9GAMM</name>
<evidence type="ECO:0000256" key="2">
    <source>
        <dbReference type="ARBA" id="ARBA00022692"/>
    </source>
</evidence>
<evidence type="ECO:0000256" key="4">
    <source>
        <dbReference type="ARBA" id="ARBA00023136"/>
    </source>
</evidence>
<feature type="transmembrane region" description="Helical" evidence="5">
    <location>
        <begin position="33"/>
        <end position="51"/>
    </location>
</feature>
<dbReference type="Gene3D" id="1.20.1530.20">
    <property type="match status" value="1"/>
</dbReference>
<comment type="subcellular location">
    <subcellularLocation>
        <location evidence="1">Membrane</location>
        <topology evidence="1">Multi-pass membrane protein</topology>
    </subcellularLocation>
</comment>
<protein>
    <submittedName>
        <fullName evidence="6">Bile acid:sodium symporter family protein</fullName>
    </submittedName>
</protein>
<keyword evidence="2 5" id="KW-0812">Transmembrane</keyword>
<comment type="caution">
    <text evidence="6">The sequence shown here is derived from an EMBL/GenBank/DDBJ whole genome shotgun (WGS) entry which is preliminary data.</text>
</comment>
<dbReference type="RefSeq" id="WP_385876751.1">
    <property type="nucleotide sequence ID" value="NZ_JBHLXE010000070.1"/>
</dbReference>
<dbReference type="Pfam" id="PF01758">
    <property type="entry name" value="SBF"/>
    <property type="match status" value="1"/>
</dbReference>
<gene>
    <name evidence="6" type="ORF">ACFFIT_06040</name>
</gene>
<feature type="transmembrane region" description="Helical" evidence="5">
    <location>
        <begin position="121"/>
        <end position="144"/>
    </location>
</feature>
<dbReference type="PANTHER" id="PTHR10361">
    <property type="entry name" value="SODIUM-BILE ACID COTRANSPORTER"/>
    <property type="match status" value="1"/>
</dbReference>
<feature type="transmembrane region" description="Helical" evidence="5">
    <location>
        <begin position="156"/>
        <end position="178"/>
    </location>
</feature>
<dbReference type="InterPro" id="IPR038770">
    <property type="entry name" value="Na+/solute_symporter_sf"/>
</dbReference>
<dbReference type="InterPro" id="IPR004710">
    <property type="entry name" value="Bilac:Na_transpt"/>
</dbReference>
<evidence type="ECO:0000256" key="5">
    <source>
        <dbReference type="SAM" id="Phobius"/>
    </source>
</evidence>
<evidence type="ECO:0000313" key="7">
    <source>
        <dbReference type="Proteomes" id="UP001589758"/>
    </source>
</evidence>
<proteinExistence type="predicted"/>
<evidence type="ECO:0000313" key="6">
    <source>
        <dbReference type="EMBL" id="MFC0179646.1"/>
    </source>
</evidence>
<dbReference type="InterPro" id="IPR002657">
    <property type="entry name" value="BilAc:Na_symport/Acr3"/>
</dbReference>
<keyword evidence="3 5" id="KW-1133">Transmembrane helix</keyword>
<sequence>MLKNINKLFPFWAILLSAIAFYFPTIFTSLKSIISYLLMAIMFFMGLTLSLDDFKRVVKKPTIIIITVALQFLLMPLFALVISKVMGFSEEIMIGMILVGAVSGGTASNVMTYLAKGDVALSVSMTLVSTLLSIIMTPLLISLYLSSQVEIDSKGILIDLVKIILVPIVLGGVGNALLKNKLDSLGDALTTASMFSIVLIIAIVVSLNQGNIKNVGLLVFVGVVLHNGLGLIAGYTISRLLGFDEKVARTVAIEVGMQNSGLAASLGAKYFSALSALPGAIFSIWHNVSGSILAGFWAKNPPKS</sequence>
<accession>A0ABV6C9J1</accession>
<feature type="transmembrane region" description="Helical" evidence="5">
    <location>
        <begin position="63"/>
        <end position="86"/>
    </location>
</feature>
<feature type="transmembrane region" description="Helical" evidence="5">
    <location>
        <begin position="9"/>
        <end position="27"/>
    </location>
</feature>
<feature type="transmembrane region" description="Helical" evidence="5">
    <location>
        <begin position="217"/>
        <end position="237"/>
    </location>
</feature>
<feature type="transmembrane region" description="Helical" evidence="5">
    <location>
        <begin position="92"/>
        <end position="114"/>
    </location>
</feature>
<evidence type="ECO:0000256" key="1">
    <source>
        <dbReference type="ARBA" id="ARBA00004141"/>
    </source>
</evidence>
<keyword evidence="4 5" id="KW-0472">Membrane</keyword>
<dbReference type="EMBL" id="JBHLXE010000070">
    <property type="protein sequence ID" value="MFC0179646.1"/>
    <property type="molecule type" value="Genomic_DNA"/>
</dbReference>
<reference evidence="6 7" key="1">
    <citation type="submission" date="2024-09" db="EMBL/GenBank/DDBJ databases">
        <authorList>
            <person name="Sun Q."/>
            <person name="Mori K."/>
        </authorList>
    </citation>
    <scope>NUCLEOTIDE SEQUENCE [LARGE SCALE GENOMIC DNA]</scope>
    <source>
        <strain evidence="6 7">CCM 8545</strain>
    </source>
</reference>
<evidence type="ECO:0000256" key="3">
    <source>
        <dbReference type="ARBA" id="ARBA00022989"/>
    </source>
</evidence>
<keyword evidence="7" id="KW-1185">Reference proteome</keyword>
<dbReference type="PANTHER" id="PTHR10361:SF28">
    <property type="entry name" value="P3 PROTEIN-RELATED"/>
    <property type="match status" value="1"/>
</dbReference>
<organism evidence="6 7">
    <name type="scientific">Thorsellia kenyensis</name>
    <dbReference type="NCBI Taxonomy" id="1549888"/>
    <lineage>
        <taxon>Bacteria</taxon>
        <taxon>Pseudomonadati</taxon>
        <taxon>Pseudomonadota</taxon>
        <taxon>Gammaproteobacteria</taxon>
        <taxon>Enterobacterales</taxon>
        <taxon>Thorselliaceae</taxon>
        <taxon>Thorsellia</taxon>
    </lineage>
</organism>